<organism evidence="11 12">
    <name type="scientific">Thermococcus barophilus</name>
    <dbReference type="NCBI Taxonomy" id="55802"/>
    <lineage>
        <taxon>Archaea</taxon>
        <taxon>Methanobacteriati</taxon>
        <taxon>Methanobacteriota</taxon>
        <taxon>Thermococci</taxon>
        <taxon>Thermococcales</taxon>
        <taxon>Thermococcaceae</taxon>
        <taxon>Thermococcus</taxon>
    </lineage>
</organism>
<evidence type="ECO:0000259" key="9">
    <source>
        <dbReference type="Pfam" id="PF07669"/>
    </source>
</evidence>
<gene>
    <name evidence="11" type="ORF">TBCH5v1_0681</name>
</gene>
<dbReference type="Gene3D" id="3.40.50.150">
    <property type="entry name" value="Vaccinia Virus protein VP39"/>
    <property type="match status" value="1"/>
</dbReference>
<dbReference type="GO" id="GO:0016787">
    <property type="term" value="F:hydrolase activity"/>
    <property type="evidence" value="ECO:0007669"/>
    <property type="project" value="UniProtKB-KW"/>
</dbReference>
<keyword evidence="11" id="KW-0255">Endonuclease</keyword>
<dbReference type="InterPro" id="IPR011639">
    <property type="entry name" value="MethylTrfase_TaqI-like_dom"/>
</dbReference>
<dbReference type="SUPFAM" id="SSF53335">
    <property type="entry name" value="S-adenosyl-L-methionine-dependent methyltransferases"/>
    <property type="match status" value="1"/>
</dbReference>
<dbReference type="Pfam" id="PF02384">
    <property type="entry name" value="N6_Mtase"/>
    <property type="match status" value="1"/>
</dbReference>
<dbReference type="Pfam" id="PF07669">
    <property type="entry name" value="Eco57I"/>
    <property type="match status" value="1"/>
</dbReference>
<dbReference type="AlphaFoldDB" id="A0A0S1XA50"/>
<dbReference type="InterPro" id="IPR002052">
    <property type="entry name" value="DNA_methylase_N6_adenine_CS"/>
</dbReference>
<dbReference type="PANTHER" id="PTHR33841">
    <property type="entry name" value="DNA METHYLTRANSFERASE YEEA-RELATED"/>
    <property type="match status" value="1"/>
</dbReference>
<evidence type="ECO:0000256" key="2">
    <source>
        <dbReference type="ARBA" id="ARBA00022603"/>
    </source>
</evidence>
<dbReference type="PRINTS" id="PR00507">
    <property type="entry name" value="N12N6MTFRASE"/>
</dbReference>
<evidence type="ECO:0000256" key="3">
    <source>
        <dbReference type="ARBA" id="ARBA00022679"/>
    </source>
</evidence>
<dbReference type="PATRIC" id="fig|55802.8.peg.674"/>
<keyword evidence="3 11" id="KW-0808">Transferase</keyword>
<dbReference type="GO" id="GO:0008170">
    <property type="term" value="F:N-methyltransferase activity"/>
    <property type="evidence" value="ECO:0007669"/>
    <property type="project" value="InterPro"/>
</dbReference>
<evidence type="ECO:0000259" key="8">
    <source>
        <dbReference type="Pfam" id="PF02384"/>
    </source>
</evidence>
<dbReference type="Pfam" id="PF12950">
    <property type="entry name" value="TaqI_C"/>
    <property type="match status" value="1"/>
</dbReference>
<evidence type="ECO:0000313" key="12">
    <source>
        <dbReference type="Proteomes" id="UP000066042"/>
    </source>
</evidence>
<sequence length="1274" mass="150306">MDEIEALRNDLERVVNEKSIPLSSLEELKEELESEDMKEYLDAIVNRAKPEESLRQNFFYKNAPILRVLGLRGAPEVNIGPGFIDLIVRDSLGRKILIEFKRLFELRKDKLVRNELDYKDHEDQIKKYIFSEAARFVVLTNLYEWHFFSSKTIIKKFKPFYSVNFDDLMSDLEKYGDFYSLLERKEHLIERKELDAKFFESLKEWIKLLSEIEFRADEREKNRLILHLLNKLIFIQTLDDYGVIEFNWLYKTWEQYSRYIALAEAHKDNPKVAGRHYKAFLQKFLSEINDFFYPLYDTELFRDDLIERVKDEPENWKTFYERLAVVLGFKEWQKALGLGLTQYDYSQIDEDILGKAYETYLAEQRKEKGIYYTPKYITQFIVEETLKKRLDELKDEVVEAIKSGNFEKAEERIRELFDIRIIDLASGSGSFLIKALRVLWEAYRDIIDSIDEVESGKVKASSIEAFLKKSTPKRLRKLLPKDERILMSQIVLRHIFANDLDANALEVAKMNIWRELIRLNPKAFHWAKLGDNEHVLPNLSLNFRTGDSLLGFDDPEVMREFKEEIKELWKLWEEFLKNPEELTPLERIGEIKAEIRKVLDERYKQVLKERGLDAEKLAERGFIHYPLEFFMVFFNPDGSVRGGFDFIIGNPPYVRIQNLKKESKEYVDFLNKFYETAHKNYDLAIPFIERGYRLLKDEGELGFIVTKKWMKADYGEKLRELLAREKAVRLIIDFGDNQVFKGATTYTMILILEKAKRERFKYAYVKELKESVEQLKVVHDAEKARRERIQVVEVPMEEISKDVWVILTEEEKAIVGKIYKGSKRLEEIADIFVGLQTSADPVYIFELKEELDQYYRVYSKATNKEYLLEKDLLKPLLKGEEIKRWIVPNYKYLLLFPYKILKEEGMRKAELLSENELKKYPKIWEYLNENKERLENRERGKLKGSPRWYGYIYEKNHDKFELPKILTGILANKAKFAPDYEGKFYFVGGGNAGGYGIIPKKEYDISLTYLTALLNSSLLDWRLKQLSTEFEGGFYSYAKRFIEKLPIKLPQTPEEKELAEEIETVTEEIIELLKKHYEIKSLWQKWSEKLSDKKLTLRALIDQWKRGIGIIPPENLFLTNVEFKSDEETEFDEFDAVVEGKTLKILGREVDTFYTIAEIEASSEEIAEHLYFSLLNLLESRRKVKTLGDLLSKTEVPVIRNSPKETVRIVNAVKSSANVKHLTSSIKMAKENEAYLDALVFKLYGLTREEARLVLKTLKASENYIASVLKYLKD</sequence>
<feature type="domain" description="Type II methyltransferase M.TaqI-like" evidence="9">
    <location>
        <begin position="494"/>
        <end position="740"/>
    </location>
</feature>
<keyword evidence="6" id="KW-0238">DNA-binding</keyword>
<evidence type="ECO:0000256" key="4">
    <source>
        <dbReference type="ARBA" id="ARBA00022691"/>
    </source>
</evidence>
<dbReference type="InterPro" id="IPR025931">
    <property type="entry name" value="TaqI_C"/>
</dbReference>
<feature type="domain" description="DNA methylase adenine-specific" evidence="8">
    <location>
        <begin position="349"/>
        <end position="444"/>
    </location>
</feature>
<dbReference type="GO" id="GO:0009007">
    <property type="term" value="F:site-specific DNA-methyltransferase (adenine-specific) activity"/>
    <property type="evidence" value="ECO:0007669"/>
    <property type="project" value="UniProtKB-EC"/>
</dbReference>
<dbReference type="GO" id="GO:0032259">
    <property type="term" value="P:methylation"/>
    <property type="evidence" value="ECO:0007669"/>
    <property type="project" value="UniProtKB-KW"/>
</dbReference>
<keyword evidence="4" id="KW-0949">S-adenosyl-L-methionine</keyword>
<keyword evidence="5" id="KW-0680">Restriction system</keyword>
<keyword evidence="11" id="KW-0378">Hydrolase</keyword>
<proteinExistence type="predicted"/>
<dbReference type="PROSITE" id="PS00092">
    <property type="entry name" value="N6_MTASE"/>
    <property type="match status" value="1"/>
</dbReference>
<dbReference type="REBASE" id="131888">
    <property type="entry name" value="TbaCH5ORF681P"/>
</dbReference>
<dbReference type="InterPro" id="IPR029063">
    <property type="entry name" value="SAM-dependent_MTases_sf"/>
</dbReference>
<evidence type="ECO:0000256" key="7">
    <source>
        <dbReference type="ARBA" id="ARBA00047942"/>
    </source>
</evidence>
<accession>A0A0S1XA50</accession>
<feature type="domain" description="TaqI-like C-terminal specificity" evidence="10">
    <location>
        <begin position="904"/>
        <end position="1047"/>
    </location>
</feature>
<name>A0A0S1XA50_THEBA</name>
<dbReference type="Proteomes" id="UP000066042">
    <property type="component" value="Chromosome"/>
</dbReference>
<dbReference type="GO" id="GO:0009307">
    <property type="term" value="P:DNA restriction-modification system"/>
    <property type="evidence" value="ECO:0007669"/>
    <property type="project" value="UniProtKB-KW"/>
</dbReference>
<protein>
    <recommendedName>
        <fullName evidence="1">site-specific DNA-methyltransferase (adenine-specific)</fullName>
        <ecNumber evidence="1">2.1.1.72</ecNumber>
    </recommendedName>
</protein>
<dbReference type="STRING" id="55802.TBCH5v1_0681"/>
<evidence type="ECO:0000256" key="6">
    <source>
        <dbReference type="ARBA" id="ARBA00023125"/>
    </source>
</evidence>
<evidence type="ECO:0000259" key="10">
    <source>
        <dbReference type="Pfam" id="PF12950"/>
    </source>
</evidence>
<evidence type="ECO:0000313" key="11">
    <source>
        <dbReference type="EMBL" id="ALM74639.1"/>
    </source>
</evidence>
<dbReference type="EMBL" id="CP013050">
    <property type="protein sequence ID" value="ALM74639.1"/>
    <property type="molecule type" value="Genomic_DNA"/>
</dbReference>
<evidence type="ECO:0000256" key="5">
    <source>
        <dbReference type="ARBA" id="ARBA00022747"/>
    </source>
</evidence>
<dbReference type="RefSeq" id="WP_056933493.1">
    <property type="nucleotide sequence ID" value="NZ_CP013050.1"/>
</dbReference>
<dbReference type="InterPro" id="IPR003356">
    <property type="entry name" value="DNA_methylase_A-5"/>
</dbReference>
<dbReference type="InterPro" id="IPR050953">
    <property type="entry name" value="N4_N6_ade-DNA_methylase"/>
</dbReference>
<comment type="catalytic activity">
    <reaction evidence="7">
        <text>a 2'-deoxyadenosine in DNA + S-adenosyl-L-methionine = an N(6)-methyl-2'-deoxyadenosine in DNA + S-adenosyl-L-homocysteine + H(+)</text>
        <dbReference type="Rhea" id="RHEA:15197"/>
        <dbReference type="Rhea" id="RHEA-COMP:12418"/>
        <dbReference type="Rhea" id="RHEA-COMP:12419"/>
        <dbReference type="ChEBI" id="CHEBI:15378"/>
        <dbReference type="ChEBI" id="CHEBI:57856"/>
        <dbReference type="ChEBI" id="CHEBI:59789"/>
        <dbReference type="ChEBI" id="CHEBI:90615"/>
        <dbReference type="ChEBI" id="CHEBI:90616"/>
        <dbReference type="EC" id="2.1.1.72"/>
    </reaction>
</comment>
<dbReference type="PANTHER" id="PTHR33841:SF1">
    <property type="entry name" value="DNA METHYLTRANSFERASE A"/>
    <property type="match status" value="1"/>
</dbReference>
<dbReference type="GeneID" id="26135959"/>
<dbReference type="GO" id="GO:0004519">
    <property type="term" value="F:endonuclease activity"/>
    <property type="evidence" value="ECO:0007669"/>
    <property type="project" value="UniProtKB-KW"/>
</dbReference>
<keyword evidence="2 11" id="KW-0489">Methyltransferase</keyword>
<evidence type="ECO:0000256" key="1">
    <source>
        <dbReference type="ARBA" id="ARBA00011900"/>
    </source>
</evidence>
<dbReference type="GO" id="GO:0003677">
    <property type="term" value="F:DNA binding"/>
    <property type="evidence" value="ECO:0007669"/>
    <property type="project" value="UniProtKB-KW"/>
</dbReference>
<reference evidence="11 12" key="1">
    <citation type="journal article" date="2016" name="Genome Announc.">
        <title>Complete genome sequence of the hyperthermophilic and piezophilic archaeon Thermococcus barophilus Ch5, capable of growth at the expense of hydrogenogenesis from carbon monoxide and formate.</title>
        <authorList>
            <person name="Oger P."/>
            <person name="Sokolova T.G."/>
            <person name="Kozhevnikova D.A."/>
            <person name="Taranov E.A."/>
            <person name="Vannier P."/>
            <person name="Lee H.S."/>
            <person name="Kwon K.K."/>
            <person name="Kang S.G."/>
            <person name="Lee J.H."/>
            <person name="Bonch-Osmolovskaya E.A."/>
            <person name="Lebedinsky A.V."/>
        </authorList>
    </citation>
    <scope>NUCLEOTIDE SEQUENCE [LARGE SCALE GENOMIC DNA]</scope>
    <source>
        <strain evidence="12">Ch5</strain>
    </source>
</reference>
<dbReference type="EC" id="2.1.1.72" evidence="1"/>
<keyword evidence="11" id="KW-0540">Nuclease</keyword>